<evidence type="ECO:0000256" key="1">
    <source>
        <dbReference type="SAM" id="MobiDB-lite"/>
    </source>
</evidence>
<accession>A0A1X6MXI1</accession>
<keyword evidence="3" id="KW-1185">Reference proteome</keyword>
<evidence type="ECO:0000313" key="3">
    <source>
        <dbReference type="Proteomes" id="UP000194127"/>
    </source>
</evidence>
<dbReference type="AlphaFoldDB" id="A0A1X6MXI1"/>
<dbReference type="Proteomes" id="UP000194127">
    <property type="component" value="Unassembled WGS sequence"/>
</dbReference>
<proteinExistence type="predicted"/>
<gene>
    <name evidence="2" type="ORF">POSPLADRAFT_1146436</name>
</gene>
<feature type="compositionally biased region" description="Polar residues" evidence="1">
    <location>
        <begin position="135"/>
        <end position="146"/>
    </location>
</feature>
<sequence>MNESWSSRPYFDTVPAAYYAQTPSLFLQGPLNAGAQITSIPLDTAPDNSSRGLDPSMAIQDLLNAPVDADAFSQSDCTGVSVSQLLEETTDAEEFAPVSGDASPVHNKISAPGFMPRGEPACIHHDTVPLRRSPLPSQSTSDSALDTFSTQEGHTLDGRRPSGSDQPVWAASASSYAGESNKHSVHRDDAQIVSKRLCRSPSATAQQIRISTPTSASTNMTGDTAVVIKREAQVITIPYDNGLGDRLSPVRVKFATDEQDFISVGSKFIDDLSRLANPGDPAFPELEGGSRKVSFRVIFRDIPPSETECKQKRIPGNVTRLQLARSAGKAVAAILQRPAIRSTSIKREEDAIEDDKERLGITERKSGSVKPECSYDTENVVLVSAEFVSRGSIDLVLGIYEKEHLHIHKQEPIELIIRWTTDIHKGLNTCLDIPQPDIDRFWHVQNNILSLALVFRARRTEDPRQFGRFLPASFYSSHFIMDYYGVYRLAQGIELLKPPCTAFHIFILNPKKSHLRYDVDKRGVKKISTHLLTQESWKKVQCFVNPRLANAAMSNSIHPIVP</sequence>
<reference evidence="2 3" key="1">
    <citation type="submission" date="2017-04" db="EMBL/GenBank/DDBJ databases">
        <title>Genome Sequence of the Model Brown-Rot Fungus Postia placenta SB12.</title>
        <authorList>
            <consortium name="DOE Joint Genome Institute"/>
            <person name="Gaskell J."/>
            <person name="Kersten P."/>
            <person name="Larrondo L.F."/>
            <person name="Canessa P."/>
            <person name="Martinez D."/>
            <person name="Hibbett D."/>
            <person name="Schmoll M."/>
            <person name="Kubicek C.P."/>
            <person name="Martinez A.T."/>
            <person name="Yadav J."/>
            <person name="Master E."/>
            <person name="Magnuson J.K."/>
            <person name="James T."/>
            <person name="Yaver D."/>
            <person name="Berka R."/>
            <person name="Labutti K."/>
            <person name="Lipzen A."/>
            <person name="Aerts A."/>
            <person name="Barry K."/>
            <person name="Henrissat B."/>
            <person name="Blanchette R."/>
            <person name="Grigoriev I."/>
            <person name="Cullen D."/>
        </authorList>
    </citation>
    <scope>NUCLEOTIDE SEQUENCE [LARGE SCALE GENOMIC DNA]</scope>
    <source>
        <strain evidence="2 3">MAD-698-R-SB12</strain>
    </source>
</reference>
<feature type="region of interest" description="Disordered" evidence="1">
    <location>
        <begin position="127"/>
        <end position="146"/>
    </location>
</feature>
<dbReference type="OrthoDB" id="10271321at2759"/>
<protein>
    <submittedName>
        <fullName evidence="2">Uncharacterized protein</fullName>
    </submittedName>
</protein>
<dbReference type="EMBL" id="KZ110599">
    <property type="protein sequence ID" value="OSX60950.1"/>
    <property type="molecule type" value="Genomic_DNA"/>
</dbReference>
<feature type="compositionally biased region" description="Basic and acidic residues" evidence="1">
    <location>
        <begin position="180"/>
        <end position="189"/>
    </location>
</feature>
<name>A0A1X6MXI1_9APHY</name>
<organism evidence="2 3">
    <name type="scientific">Postia placenta MAD-698-R-SB12</name>
    <dbReference type="NCBI Taxonomy" id="670580"/>
    <lineage>
        <taxon>Eukaryota</taxon>
        <taxon>Fungi</taxon>
        <taxon>Dikarya</taxon>
        <taxon>Basidiomycota</taxon>
        <taxon>Agaricomycotina</taxon>
        <taxon>Agaricomycetes</taxon>
        <taxon>Polyporales</taxon>
        <taxon>Adustoporiaceae</taxon>
        <taxon>Rhodonia</taxon>
    </lineage>
</organism>
<evidence type="ECO:0000313" key="2">
    <source>
        <dbReference type="EMBL" id="OSX60950.1"/>
    </source>
</evidence>
<dbReference type="RefSeq" id="XP_024337744.1">
    <property type="nucleotide sequence ID" value="XM_024485931.1"/>
</dbReference>
<feature type="region of interest" description="Disordered" evidence="1">
    <location>
        <begin position="151"/>
        <end position="189"/>
    </location>
</feature>
<dbReference type="GeneID" id="36330880"/>